<keyword evidence="2" id="KW-1185">Reference proteome</keyword>
<gene>
    <name evidence="1" type="ORF">GCM10022287_23840</name>
</gene>
<evidence type="ECO:0008006" key="3">
    <source>
        <dbReference type="Google" id="ProtNLM"/>
    </source>
</evidence>
<protein>
    <recommendedName>
        <fullName evidence="3">DUF4145 domain-containing protein</fullName>
    </recommendedName>
</protein>
<organism evidence="1 2">
    <name type="scientific">Gryllotalpicola koreensis</name>
    <dbReference type="NCBI Taxonomy" id="993086"/>
    <lineage>
        <taxon>Bacteria</taxon>
        <taxon>Bacillati</taxon>
        <taxon>Actinomycetota</taxon>
        <taxon>Actinomycetes</taxon>
        <taxon>Micrococcales</taxon>
        <taxon>Microbacteriaceae</taxon>
        <taxon>Gryllotalpicola</taxon>
    </lineage>
</organism>
<accession>A0ABP8A2V3</accession>
<dbReference type="Proteomes" id="UP001501079">
    <property type="component" value="Unassembled WGS sequence"/>
</dbReference>
<evidence type="ECO:0000313" key="2">
    <source>
        <dbReference type="Proteomes" id="UP001501079"/>
    </source>
</evidence>
<sequence>MVREHIREHIDWQIDESILQAIWMVHYEERLDELGHSSKAVARMKDDVVSGDWLAVLEVVESFVNQLDHPKTRTIRTQALDLFNLAFVRYLVGFRFVGTELVSVTDKEEIEQIAGALEATSGTTSRTHLDRALALLADKREPIYAKVISEAVGAVESEVRLLTGKNDLADGLKQLEAKGYAIHPALRGAWTKLYGYTSDAGGIRHALIRDDEVDEALAVYFLVSCSAFINLLRKVSASDRT</sequence>
<comment type="caution">
    <text evidence="1">The sequence shown here is derived from an EMBL/GenBank/DDBJ whole genome shotgun (WGS) entry which is preliminary data.</text>
</comment>
<dbReference type="EMBL" id="BAABBW010000004">
    <property type="protein sequence ID" value="GAA4176511.1"/>
    <property type="molecule type" value="Genomic_DNA"/>
</dbReference>
<evidence type="ECO:0000313" key="1">
    <source>
        <dbReference type="EMBL" id="GAA4176511.1"/>
    </source>
</evidence>
<name>A0ABP8A2V3_9MICO</name>
<reference evidence="2" key="1">
    <citation type="journal article" date="2019" name="Int. J. Syst. Evol. Microbiol.">
        <title>The Global Catalogue of Microorganisms (GCM) 10K type strain sequencing project: providing services to taxonomists for standard genome sequencing and annotation.</title>
        <authorList>
            <consortium name="The Broad Institute Genomics Platform"/>
            <consortium name="The Broad Institute Genome Sequencing Center for Infectious Disease"/>
            <person name="Wu L."/>
            <person name="Ma J."/>
        </authorList>
    </citation>
    <scope>NUCLEOTIDE SEQUENCE [LARGE SCALE GENOMIC DNA]</scope>
    <source>
        <strain evidence="2">JCM 17591</strain>
    </source>
</reference>
<proteinExistence type="predicted"/>